<organism evidence="8 9">
    <name type="scientific">Candidatus Uhrbacteria bacterium GW2011_GWF2_39_13</name>
    <dbReference type="NCBI Taxonomy" id="1618995"/>
    <lineage>
        <taxon>Bacteria</taxon>
        <taxon>Candidatus Uhriibacteriota</taxon>
    </lineage>
</organism>
<dbReference type="InterPro" id="IPR023753">
    <property type="entry name" value="FAD/NAD-binding_dom"/>
</dbReference>
<dbReference type="Gene3D" id="3.50.50.100">
    <property type="match status" value="1"/>
</dbReference>
<keyword evidence="5" id="KW-0560">Oxidoreductase</keyword>
<evidence type="ECO:0000256" key="1">
    <source>
        <dbReference type="ARBA" id="ARBA00001974"/>
    </source>
</evidence>
<evidence type="ECO:0000256" key="3">
    <source>
        <dbReference type="ARBA" id="ARBA00022630"/>
    </source>
</evidence>
<dbReference type="PATRIC" id="fig|1618995.3.peg.212"/>
<dbReference type="InterPro" id="IPR054585">
    <property type="entry name" value="NDH2-like_C"/>
</dbReference>
<dbReference type="PANTHER" id="PTHR42913">
    <property type="entry name" value="APOPTOSIS-INDUCING FACTOR 1"/>
    <property type="match status" value="1"/>
</dbReference>
<keyword evidence="3" id="KW-0285">Flavoprotein</keyword>
<keyword evidence="4" id="KW-0274">FAD</keyword>
<evidence type="ECO:0000256" key="4">
    <source>
        <dbReference type="ARBA" id="ARBA00022827"/>
    </source>
</evidence>
<evidence type="ECO:0000313" key="9">
    <source>
        <dbReference type="Proteomes" id="UP000033935"/>
    </source>
</evidence>
<dbReference type="GO" id="GO:0003955">
    <property type="term" value="F:NAD(P)H dehydrogenase (quinone) activity"/>
    <property type="evidence" value="ECO:0007669"/>
    <property type="project" value="TreeGrafter"/>
</dbReference>
<evidence type="ECO:0000259" key="7">
    <source>
        <dbReference type="Pfam" id="PF22366"/>
    </source>
</evidence>
<evidence type="ECO:0000256" key="2">
    <source>
        <dbReference type="ARBA" id="ARBA00005272"/>
    </source>
</evidence>
<dbReference type="AlphaFoldDB" id="A0A0G0QTB7"/>
<sequence>MSILYFDEKVKVKRLNMVKWSPMEHMPVVIVGGGFAGVFTAKYLLSRGISVVLISETNHFTFIPLLHEVATGALISHDVTFEYKQFFRSKLFRFIRGRVTSIDREHKQILIGDKKLAYDFLIIATGSITHFFSMKGVEHAFVLKNMDDAIALKRAILTKAQDVDRHVCVSVVGGGPTGLELIFDIDKMLRSLKKKDPETNYDLRLIHATDIFCRGEVDAVQQYIVHAFQKAGIEVLCSVTALGVTPSEVQTTIGSFHSDVTVMCTGVKPNTDVFKETLKLDERGHIPVYNTLQSVEDPSVFALGDVISINNEPVPKLAQTTVREASILAENISRLILSSKAQLESYQPKIVGMLFSLGYGDGVGTIGPVMVKGILAWYLWRTIYLFKIPGLNNKLRVAFSWTMDLFQGRNLTEF</sequence>
<dbReference type="EMBL" id="LBWG01000003">
    <property type="protein sequence ID" value="KKR04862.1"/>
    <property type="molecule type" value="Genomic_DNA"/>
</dbReference>
<reference evidence="8 9" key="1">
    <citation type="journal article" date="2015" name="Nature">
        <title>rRNA introns, odd ribosomes, and small enigmatic genomes across a large radiation of phyla.</title>
        <authorList>
            <person name="Brown C.T."/>
            <person name="Hug L.A."/>
            <person name="Thomas B.C."/>
            <person name="Sharon I."/>
            <person name="Castelle C.J."/>
            <person name="Singh A."/>
            <person name="Wilkins M.J."/>
            <person name="Williams K.H."/>
            <person name="Banfield J.F."/>
        </authorList>
    </citation>
    <scope>NUCLEOTIDE SEQUENCE [LARGE SCALE GENOMIC DNA]</scope>
</reference>
<accession>A0A0G0QTB7</accession>
<comment type="caution">
    <text evidence="8">The sequence shown here is derived from an EMBL/GenBank/DDBJ whole genome shotgun (WGS) entry which is preliminary data.</text>
</comment>
<dbReference type="PRINTS" id="PR00368">
    <property type="entry name" value="FADPNR"/>
</dbReference>
<gene>
    <name evidence="8" type="ORF">UT30_C0003G0051</name>
</gene>
<dbReference type="InterPro" id="IPR036188">
    <property type="entry name" value="FAD/NAD-bd_sf"/>
</dbReference>
<evidence type="ECO:0000313" key="8">
    <source>
        <dbReference type="EMBL" id="KKR04862.1"/>
    </source>
</evidence>
<proteinExistence type="inferred from homology"/>
<dbReference type="SUPFAM" id="SSF51905">
    <property type="entry name" value="FAD/NAD(P)-binding domain"/>
    <property type="match status" value="1"/>
</dbReference>
<dbReference type="Pfam" id="PF07992">
    <property type="entry name" value="Pyr_redox_2"/>
    <property type="match status" value="1"/>
</dbReference>
<dbReference type="Pfam" id="PF22366">
    <property type="entry name" value="NDH2_C"/>
    <property type="match status" value="1"/>
</dbReference>
<feature type="domain" description="FAD/NAD(P)-binding" evidence="6">
    <location>
        <begin position="27"/>
        <end position="325"/>
    </location>
</feature>
<dbReference type="Proteomes" id="UP000033935">
    <property type="component" value="Unassembled WGS sequence"/>
</dbReference>
<comment type="similarity">
    <text evidence="2">Belongs to the NADH dehydrogenase family.</text>
</comment>
<protein>
    <submittedName>
        <fullName evidence="8">Pyridine nucleotide-disulfide oxidoreductase</fullName>
    </submittedName>
</protein>
<dbReference type="PRINTS" id="PR00469">
    <property type="entry name" value="PNDRDTASEII"/>
</dbReference>
<dbReference type="InterPro" id="IPR051169">
    <property type="entry name" value="NADH-Q_oxidoreductase"/>
</dbReference>
<comment type="cofactor">
    <cofactor evidence="1">
        <name>FAD</name>
        <dbReference type="ChEBI" id="CHEBI:57692"/>
    </cofactor>
</comment>
<feature type="domain" description="External alternative NADH-ubiquinone oxidoreductase-like C-terminal" evidence="7">
    <location>
        <begin position="371"/>
        <end position="410"/>
    </location>
</feature>
<evidence type="ECO:0000259" key="6">
    <source>
        <dbReference type="Pfam" id="PF07992"/>
    </source>
</evidence>
<dbReference type="GO" id="GO:0019646">
    <property type="term" value="P:aerobic electron transport chain"/>
    <property type="evidence" value="ECO:0007669"/>
    <property type="project" value="TreeGrafter"/>
</dbReference>
<dbReference type="PANTHER" id="PTHR42913:SF3">
    <property type="entry name" value="64 KDA MITOCHONDRIAL NADH DEHYDROGENASE (EUROFUNG)"/>
    <property type="match status" value="1"/>
</dbReference>
<evidence type="ECO:0000256" key="5">
    <source>
        <dbReference type="ARBA" id="ARBA00023002"/>
    </source>
</evidence>
<name>A0A0G0QTB7_9BACT</name>